<dbReference type="Gene3D" id="3.30.470.10">
    <property type="match status" value="1"/>
</dbReference>
<comment type="catalytic activity">
    <reaction evidence="9">
        <text>L-isoleucine + 2-oxoglutarate = (S)-3-methyl-2-oxopentanoate + L-glutamate</text>
        <dbReference type="Rhea" id="RHEA:24801"/>
        <dbReference type="ChEBI" id="CHEBI:16810"/>
        <dbReference type="ChEBI" id="CHEBI:29985"/>
        <dbReference type="ChEBI" id="CHEBI:35146"/>
        <dbReference type="ChEBI" id="CHEBI:58045"/>
        <dbReference type="EC" id="2.6.1.42"/>
    </reaction>
</comment>
<evidence type="ECO:0000256" key="2">
    <source>
        <dbReference type="ARBA" id="ARBA00004824"/>
    </source>
</evidence>
<evidence type="ECO:0000256" key="7">
    <source>
        <dbReference type="ARBA" id="ARBA00022898"/>
    </source>
</evidence>
<dbReference type="EMBL" id="QGDO01000002">
    <property type="protein sequence ID" value="PWJ43022.1"/>
    <property type="molecule type" value="Genomic_DNA"/>
</dbReference>
<keyword evidence="11" id="KW-0808">Transferase</keyword>
<sequence length="276" mass="31886">MKYILNGKLTSKENATVSVRDLALMRGYGIFDYFRCIGLKPLFIEDHLDRFFNSAATLRIPMPFSKEEVHQQVLKLIEENQVMDSTFRLILTGGYTEESYEIGEPSLIIYNEPAIEWNMQAYEKGLKLLTLEYRRDIPEVKTINYLMGIYQKVRLAEAGAADVLFHMNGKLSELTRSNFYIVDQNNVIKTAKDDVLLGITRKHIKKMVEGKYQFEETDLYLDDLKSAKEVFISGSGKKIVPIRQVEEQVFNNGKVGEVTKDLIEMFEDYSEAFVRD</sequence>
<dbReference type="EC" id="2.6.1.42" evidence="6"/>
<dbReference type="Gene3D" id="3.20.10.10">
    <property type="entry name" value="D-amino Acid Aminotransferase, subunit A, domain 2"/>
    <property type="match status" value="1"/>
</dbReference>
<evidence type="ECO:0000256" key="8">
    <source>
        <dbReference type="ARBA" id="ARBA00048212"/>
    </source>
</evidence>
<comment type="pathway">
    <text evidence="2">Amino-acid biosynthesis; L-isoleucine biosynthesis; L-isoleucine from 2-oxobutanoate: step 4/4.</text>
</comment>
<evidence type="ECO:0000256" key="6">
    <source>
        <dbReference type="ARBA" id="ARBA00013053"/>
    </source>
</evidence>
<accession>A0A315ZCJ5</accession>
<dbReference type="Proteomes" id="UP000245535">
    <property type="component" value="Unassembled WGS sequence"/>
</dbReference>
<comment type="cofactor">
    <cofactor evidence="1">
        <name>pyridoxal 5'-phosphate</name>
        <dbReference type="ChEBI" id="CHEBI:597326"/>
    </cofactor>
</comment>
<evidence type="ECO:0000313" key="12">
    <source>
        <dbReference type="Proteomes" id="UP000245535"/>
    </source>
</evidence>
<keyword evidence="11" id="KW-0032">Aminotransferase</keyword>
<evidence type="ECO:0000256" key="4">
    <source>
        <dbReference type="ARBA" id="ARBA00005072"/>
    </source>
</evidence>
<comment type="catalytic activity">
    <reaction evidence="10">
        <text>L-leucine + 2-oxoglutarate = 4-methyl-2-oxopentanoate + L-glutamate</text>
        <dbReference type="Rhea" id="RHEA:18321"/>
        <dbReference type="ChEBI" id="CHEBI:16810"/>
        <dbReference type="ChEBI" id="CHEBI:17865"/>
        <dbReference type="ChEBI" id="CHEBI:29985"/>
        <dbReference type="ChEBI" id="CHEBI:57427"/>
        <dbReference type="EC" id="2.6.1.42"/>
    </reaction>
</comment>
<evidence type="ECO:0000256" key="3">
    <source>
        <dbReference type="ARBA" id="ARBA00004931"/>
    </source>
</evidence>
<evidence type="ECO:0000256" key="9">
    <source>
        <dbReference type="ARBA" id="ARBA00048798"/>
    </source>
</evidence>
<dbReference type="InterPro" id="IPR036038">
    <property type="entry name" value="Aminotransferase-like"/>
</dbReference>
<dbReference type="GO" id="GO:0004084">
    <property type="term" value="F:branched-chain-amino-acid transaminase activity"/>
    <property type="evidence" value="ECO:0007669"/>
    <property type="project" value="UniProtKB-EC"/>
</dbReference>
<protein>
    <recommendedName>
        <fullName evidence="6">branched-chain-amino-acid transaminase</fullName>
        <ecNumber evidence="6">2.6.1.42</ecNumber>
    </recommendedName>
</protein>
<name>A0A315ZCJ5_SEDFL</name>
<proteinExistence type="inferred from homology"/>
<dbReference type="InterPro" id="IPR001544">
    <property type="entry name" value="Aminotrans_IV"/>
</dbReference>
<comment type="caution">
    <text evidence="11">The sequence shown here is derived from an EMBL/GenBank/DDBJ whole genome shotgun (WGS) entry which is preliminary data.</text>
</comment>
<dbReference type="PANTHER" id="PTHR42743">
    <property type="entry name" value="AMINO-ACID AMINOTRANSFERASE"/>
    <property type="match status" value="1"/>
</dbReference>
<dbReference type="InterPro" id="IPR050571">
    <property type="entry name" value="Class-IV_PLP-Dep_Aminotrnsfr"/>
</dbReference>
<dbReference type="GO" id="GO:0008652">
    <property type="term" value="P:amino acid biosynthetic process"/>
    <property type="evidence" value="ECO:0007669"/>
    <property type="project" value="UniProtKB-ARBA"/>
</dbReference>
<dbReference type="Pfam" id="PF01063">
    <property type="entry name" value="Aminotran_4"/>
    <property type="match status" value="1"/>
</dbReference>
<dbReference type="PANTHER" id="PTHR42743:SF11">
    <property type="entry name" value="AMINODEOXYCHORISMATE LYASE"/>
    <property type="match status" value="1"/>
</dbReference>
<comment type="pathway">
    <text evidence="4">Amino-acid biosynthesis; L-leucine biosynthesis; L-leucine from 3-methyl-2-oxobutanoate: step 4/4.</text>
</comment>
<dbReference type="RefSeq" id="WP_109617214.1">
    <property type="nucleotide sequence ID" value="NZ_QGDO01000002.1"/>
</dbReference>
<evidence type="ECO:0000256" key="1">
    <source>
        <dbReference type="ARBA" id="ARBA00001933"/>
    </source>
</evidence>
<dbReference type="AlphaFoldDB" id="A0A315ZCJ5"/>
<evidence type="ECO:0000313" key="11">
    <source>
        <dbReference type="EMBL" id="PWJ43022.1"/>
    </source>
</evidence>
<dbReference type="GO" id="GO:0046394">
    <property type="term" value="P:carboxylic acid biosynthetic process"/>
    <property type="evidence" value="ECO:0007669"/>
    <property type="project" value="UniProtKB-ARBA"/>
</dbReference>
<organism evidence="11 12">
    <name type="scientific">Sediminitomix flava</name>
    <dbReference type="NCBI Taxonomy" id="379075"/>
    <lineage>
        <taxon>Bacteria</taxon>
        <taxon>Pseudomonadati</taxon>
        <taxon>Bacteroidota</taxon>
        <taxon>Cytophagia</taxon>
        <taxon>Cytophagales</taxon>
        <taxon>Flammeovirgaceae</taxon>
        <taxon>Sediminitomix</taxon>
    </lineage>
</organism>
<comment type="similarity">
    <text evidence="5">Belongs to the class-IV pyridoxal-phosphate-dependent aminotransferase family.</text>
</comment>
<keyword evidence="7" id="KW-0663">Pyridoxal phosphate</keyword>
<dbReference type="FunFam" id="3.20.10.10:FF:000002">
    <property type="entry name" value="D-alanine aminotransferase"/>
    <property type="match status" value="1"/>
</dbReference>
<gene>
    <name evidence="11" type="ORF">BC781_102569</name>
</gene>
<comment type="pathway">
    <text evidence="3">Amino-acid biosynthesis; L-valine biosynthesis; L-valine from pyruvate: step 4/4.</text>
</comment>
<dbReference type="SUPFAM" id="SSF56752">
    <property type="entry name" value="D-aminoacid aminotransferase-like PLP-dependent enzymes"/>
    <property type="match status" value="1"/>
</dbReference>
<reference evidence="11 12" key="1">
    <citation type="submission" date="2018-03" db="EMBL/GenBank/DDBJ databases">
        <title>Genomic Encyclopedia of Archaeal and Bacterial Type Strains, Phase II (KMG-II): from individual species to whole genera.</title>
        <authorList>
            <person name="Goeker M."/>
        </authorList>
    </citation>
    <scope>NUCLEOTIDE SEQUENCE [LARGE SCALE GENOMIC DNA]</scope>
    <source>
        <strain evidence="11 12">DSM 28229</strain>
    </source>
</reference>
<comment type="catalytic activity">
    <reaction evidence="8">
        <text>L-valine + 2-oxoglutarate = 3-methyl-2-oxobutanoate + L-glutamate</text>
        <dbReference type="Rhea" id="RHEA:24813"/>
        <dbReference type="ChEBI" id="CHEBI:11851"/>
        <dbReference type="ChEBI" id="CHEBI:16810"/>
        <dbReference type="ChEBI" id="CHEBI:29985"/>
        <dbReference type="ChEBI" id="CHEBI:57762"/>
        <dbReference type="EC" id="2.6.1.42"/>
    </reaction>
</comment>
<evidence type="ECO:0000256" key="5">
    <source>
        <dbReference type="ARBA" id="ARBA00009320"/>
    </source>
</evidence>
<dbReference type="InterPro" id="IPR043131">
    <property type="entry name" value="BCAT-like_N"/>
</dbReference>
<evidence type="ECO:0000256" key="10">
    <source>
        <dbReference type="ARBA" id="ARBA00049229"/>
    </source>
</evidence>
<dbReference type="OrthoDB" id="9805628at2"/>
<dbReference type="InterPro" id="IPR043132">
    <property type="entry name" value="BCAT-like_C"/>
</dbReference>
<keyword evidence="12" id="KW-1185">Reference proteome</keyword>